<dbReference type="Proteomes" id="UP000007110">
    <property type="component" value="Unassembled WGS sequence"/>
</dbReference>
<dbReference type="InterPro" id="IPR036047">
    <property type="entry name" value="F-box-like_dom_sf"/>
</dbReference>
<dbReference type="CTD" id="130888"/>
<protein>
    <recommendedName>
        <fullName evidence="1">F-box domain-containing protein</fullName>
    </recommendedName>
</protein>
<dbReference type="OMA" id="CNSDELW"/>
<dbReference type="PROSITE" id="PS50181">
    <property type="entry name" value="FBOX"/>
    <property type="match status" value="1"/>
</dbReference>
<dbReference type="EnsemblMetazoa" id="XM_001187528">
    <property type="protein sequence ID" value="XP_001187528"/>
    <property type="gene ID" value="LOC754905"/>
</dbReference>
<dbReference type="KEGG" id="spu:754905"/>
<name>A0A7M7G3S9_STRPU</name>
<dbReference type="OrthoDB" id="3219396at2759"/>
<feature type="domain" description="F-box" evidence="1">
    <location>
        <begin position="93"/>
        <end position="139"/>
    </location>
</feature>
<evidence type="ECO:0000259" key="1">
    <source>
        <dbReference type="PROSITE" id="PS50181"/>
    </source>
</evidence>
<reference evidence="3" key="1">
    <citation type="submission" date="2015-02" db="EMBL/GenBank/DDBJ databases">
        <title>Genome sequencing for Strongylocentrotus purpuratus.</title>
        <authorList>
            <person name="Murali S."/>
            <person name="Liu Y."/>
            <person name="Vee V."/>
            <person name="English A."/>
            <person name="Wang M."/>
            <person name="Skinner E."/>
            <person name="Han Y."/>
            <person name="Muzny D.M."/>
            <person name="Worley K.C."/>
            <person name="Gibbs R.A."/>
        </authorList>
    </citation>
    <scope>NUCLEOTIDE SEQUENCE</scope>
</reference>
<dbReference type="GeneID" id="754905"/>
<dbReference type="AlphaFoldDB" id="A0A7M7G3S9"/>
<reference evidence="2" key="2">
    <citation type="submission" date="2021-01" db="UniProtKB">
        <authorList>
            <consortium name="EnsemblMetazoa"/>
        </authorList>
    </citation>
    <scope>IDENTIFICATION</scope>
</reference>
<evidence type="ECO:0000313" key="3">
    <source>
        <dbReference type="Proteomes" id="UP000007110"/>
    </source>
</evidence>
<dbReference type="SUPFAM" id="SSF81383">
    <property type="entry name" value="F-box domain"/>
    <property type="match status" value="1"/>
</dbReference>
<dbReference type="InParanoid" id="A0A7M7G3S9"/>
<dbReference type="CDD" id="cd22106">
    <property type="entry name" value="F-box_FBXO36"/>
    <property type="match status" value="1"/>
</dbReference>
<organism evidence="2 3">
    <name type="scientific">Strongylocentrotus purpuratus</name>
    <name type="common">Purple sea urchin</name>
    <dbReference type="NCBI Taxonomy" id="7668"/>
    <lineage>
        <taxon>Eukaryota</taxon>
        <taxon>Metazoa</taxon>
        <taxon>Echinodermata</taxon>
        <taxon>Eleutherozoa</taxon>
        <taxon>Echinozoa</taxon>
        <taxon>Echinoidea</taxon>
        <taxon>Euechinoidea</taxon>
        <taxon>Echinacea</taxon>
        <taxon>Camarodonta</taxon>
        <taxon>Echinidea</taxon>
        <taxon>Strongylocentrotidae</taxon>
        <taxon>Strongylocentrotus</taxon>
    </lineage>
</organism>
<dbReference type="RefSeq" id="XP_001187528.1">
    <property type="nucleotide sequence ID" value="XM_001187528.4"/>
</dbReference>
<dbReference type="Gene3D" id="1.20.1280.50">
    <property type="match status" value="1"/>
</dbReference>
<dbReference type="InterPro" id="IPR001810">
    <property type="entry name" value="F-box_dom"/>
</dbReference>
<accession>A0A7M7G3S9</accession>
<dbReference type="Pfam" id="PF12937">
    <property type="entry name" value="F-box-like"/>
    <property type="match status" value="1"/>
</dbReference>
<proteinExistence type="predicted"/>
<keyword evidence="3" id="KW-1185">Reference proteome</keyword>
<evidence type="ECO:0000313" key="2">
    <source>
        <dbReference type="EnsemblMetazoa" id="XP_001187528"/>
    </source>
</evidence>
<sequence>MASLLPKDGVLLDITGQAPAPSKNFNEFKITTSEVIWRTWVITLRNDAKRLSPGATVEPLEDFQYDDRMQFDVGNVFGQGTLDYATLLSQGVFDYIMRVPQPLMLYMLSFLELEDIARMSQTCKAFYELCGAEALWEQIYETHCGTTVTDEMKSLAEEMGWKKMFFTNKLQLQVKLRRHTQRIKSPDPSAAGRAFLTEDD</sequence>